<keyword evidence="2" id="KW-1185">Reference proteome</keyword>
<name>A0ABX0U6E3_9FLAO</name>
<dbReference type="EMBL" id="JAASQL010000001">
    <property type="protein sequence ID" value="NIJ44419.1"/>
    <property type="molecule type" value="Genomic_DNA"/>
</dbReference>
<proteinExistence type="predicted"/>
<dbReference type="Gene3D" id="3.40.30.10">
    <property type="entry name" value="Glutaredoxin"/>
    <property type="match status" value="1"/>
</dbReference>
<dbReference type="Proteomes" id="UP000745859">
    <property type="component" value="Unassembled WGS sequence"/>
</dbReference>
<gene>
    <name evidence="1" type="ORF">FHR24_000858</name>
</gene>
<sequence length="202" mass="22730">MSTQTEAINTALKNSFSYIDYLEQQNQLVLNGKSSGNSQSDELSNYTKLNHARLKRLTKTQKVNDEIIATINSLTSKITFLVLTESWCGDAAQTVPVIYKIAEQSKNIDLKIAYRDENSSLMNQFLTNGNQAIPKLIILDTNNKVIADWGPRPTTATQMVNNYKKEHGGLDATFKQNLQVWYNKDKGADTLNDLNNLLKNLL</sequence>
<dbReference type="RefSeq" id="WP_167184353.1">
    <property type="nucleotide sequence ID" value="NZ_JAASQL010000001.1"/>
</dbReference>
<organism evidence="1 2">
    <name type="scientific">Wenyingzhuangia heitensis</name>
    <dbReference type="NCBI Taxonomy" id="1487859"/>
    <lineage>
        <taxon>Bacteria</taxon>
        <taxon>Pseudomonadati</taxon>
        <taxon>Bacteroidota</taxon>
        <taxon>Flavobacteriia</taxon>
        <taxon>Flavobacteriales</taxon>
        <taxon>Flavobacteriaceae</taxon>
        <taxon>Wenyingzhuangia</taxon>
    </lineage>
</organism>
<dbReference type="GO" id="GO:0016853">
    <property type="term" value="F:isomerase activity"/>
    <property type="evidence" value="ECO:0007669"/>
    <property type="project" value="UniProtKB-KW"/>
</dbReference>
<evidence type="ECO:0000313" key="1">
    <source>
        <dbReference type="EMBL" id="NIJ44419.1"/>
    </source>
</evidence>
<dbReference type="InterPro" id="IPR036249">
    <property type="entry name" value="Thioredoxin-like_sf"/>
</dbReference>
<reference evidence="1 2" key="1">
    <citation type="submission" date="2020-03" db="EMBL/GenBank/DDBJ databases">
        <title>Genomic Encyclopedia of Type Strains, Phase IV (KMG-IV): sequencing the most valuable type-strain genomes for metagenomic binning, comparative biology and taxonomic classification.</title>
        <authorList>
            <person name="Goeker M."/>
        </authorList>
    </citation>
    <scope>NUCLEOTIDE SEQUENCE [LARGE SCALE GENOMIC DNA]</scope>
    <source>
        <strain evidence="1 2">DSM 101599</strain>
    </source>
</reference>
<keyword evidence="1" id="KW-0413">Isomerase</keyword>
<evidence type="ECO:0000313" key="2">
    <source>
        <dbReference type="Proteomes" id="UP000745859"/>
    </source>
</evidence>
<protein>
    <submittedName>
        <fullName evidence="1">Thiol-disulfide isomerase/thioredoxin</fullName>
    </submittedName>
</protein>
<accession>A0ABX0U6E3</accession>
<dbReference type="Pfam" id="PF14595">
    <property type="entry name" value="Thioredoxin_9"/>
    <property type="match status" value="1"/>
</dbReference>
<dbReference type="SUPFAM" id="SSF52833">
    <property type="entry name" value="Thioredoxin-like"/>
    <property type="match status" value="1"/>
</dbReference>
<comment type="caution">
    <text evidence="1">The sequence shown here is derived from an EMBL/GenBank/DDBJ whole genome shotgun (WGS) entry which is preliminary data.</text>
</comment>